<feature type="transmembrane region" description="Helical" evidence="2">
    <location>
        <begin position="36"/>
        <end position="54"/>
    </location>
</feature>
<dbReference type="PROSITE" id="PS50866">
    <property type="entry name" value="GOLD"/>
    <property type="match status" value="1"/>
</dbReference>
<dbReference type="KEGG" id="vah:G7081_00405"/>
<evidence type="ECO:0000313" key="4">
    <source>
        <dbReference type="EMBL" id="QIL45653.1"/>
    </source>
</evidence>
<organism evidence="4 5">
    <name type="scientific">Vagococcus coleopterorum</name>
    <dbReference type="NCBI Taxonomy" id="2714946"/>
    <lineage>
        <taxon>Bacteria</taxon>
        <taxon>Bacillati</taxon>
        <taxon>Bacillota</taxon>
        <taxon>Bacilli</taxon>
        <taxon>Lactobacillales</taxon>
        <taxon>Enterococcaceae</taxon>
        <taxon>Vagococcus</taxon>
    </lineage>
</organism>
<evidence type="ECO:0000256" key="1">
    <source>
        <dbReference type="ARBA" id="ARBA00022729"/>
    </source>
</evidence>
<dbReference type="Pfam" id="PF11611">
    <property type="entry name" value="DUF4352"/>
    <property type="match status" value="1"/>
</dbReference>
<evidence type="ECO:0000313" key="5">
    <source>
        <dbReference type="Proteomes" id="UP000500890"/>
    </source>
</evidence>
<evidence type="ECO:0000259" key="3">
    <source>
        <dbReference type="PROSITE" id="PS50866"/>
    </source>
</evidence>
<proteinExistence type="predicted"/>
<dbReference type="Gene3D" id="2.60.40.1240">
    <property type="match status" value="1"/>
</dbReference>
<dbReference type="AlphaFoldDB" id="A0A6G8AL48"/>
<name>A0A6G8AL48_9ENTE</name>
<feature type="transmembrane region" description="Helical" evidence="2">
    <location>
        <begin position="6"/>
        <end position="24"/>
    </location>
</feature>
<keyword evidence="2" id="KW-1133">Transmembrane helix</keyword>
<dbReference type="RefSeq" id="WP_166006365.1">
    <property type="nucleotide sequence ID" value="NZ_CP049886.1"/>
</dbReference>
<keyword evidence="5" id="KW-1185">Reference proteome</keyword>
<dbReference type="InterPro" id="IPR009038">
    <property type="entry name" value="GOLD_dom"/>
</dbReference>
<sequence length="204" mass="23080">MSSGYLVVSLLCFWGFWVVGLFLLMRFKDMKLTSRLSYLAATILLLVGTGFFFMKSGFVQKDIVMSKEEFRHELEKSFEDGIKEGAKMKSDYTTIEKEAKIGESIELDSGLAVDVKEVVDHYAESGQVVVDFTIANNTVHHQRFTGYDFSLYDGEGHKGRVTEELFYSETVAPGKKSSGQVVFQTENAGPYEVHFEKNTWSSEK</sequence>
<keyword evidence="2" id="KW-0812">Transmembrane</keyword>
<gene>
    <name evidence="4" type="ORF">G7081_00405</name>
</gene>
<evidence type="ECO:0000256" key="2">
    <source>
        <dbReference type="SAM" id="Phobius"/>
    </source>
</evidence>
<dbReference type="InterPro" id="IPR029051">
    <property type="entry name" value="DUF4352"/>
</dbReference>
<feature type="domain" description="GOLD" evidence="3">
    <location>
        <begin position="75"/>
        <end position="204"/>
    </location>
</feature>
<protein>
    <submittedName>
        <fullName evidence="4">DUF4352 domain-containing protein</fullName>
    </submittedName>
</protein>
<dbReference type="EMBL" id="CP049886">
    <property type="protein sequence ID" value="QIL45653.1"/>
    <property type="molecule type" value="Genomic_DNA"/>
</dbReference>
<keyword evidence="1" id="KW-0732">Signal</keyword>
<dbReference type="InterPro" id="IPR029050">
    <property type="entry name" value="Immunoprotect_excell_Ig-like"/>
</dbReference>
<reference evidence="4 5" key="1">
    <citation type="submission" date="2020-03" db="EMBL/GenBank/DDBJ databases">
        <title>Vagococcus sp. nov., isolated from beetles.</title>
        <authorList>
            <person name="Hyun D.-W."/>
            <person name="Bae J.-W."/>
        </authorList>
    </citation>
    <scope>NUCLEOTIDE SEQUENCE [LARGE SCALE GENOMIC DNA]</scope>
    <source>
        <strain evidence="4 5">HDW17A</strain>
    </source>
</reference>
<dbReference type="Proteomes" id="UP000500890">
    <property type="component" value="Chromosome"/>
</dbReference>
<accession>A0A6G8AL48</accession>
<keyword evidence="2" id="KW-0472">Membrane</keyword>